<gene>
    <name evidence="3" type="ORF">OD750_016100</name>
</gene>
<dbReference type="Proteomes" id="UP001139971">
    <property type="component" value="Unassembled WGS sequence"/>
</dbReference>
<dbReference type="GO" id="GO:0004222">
    <property type="term" value="F:metalloendopeptidase activity"/>
    <property type="evidence" value="ECO:0007669"/>
    <property type="project" value="TreeGrafter"/>
</dbReference>
<evidence type="ECO:0000313" key="3">
    <source>
        <dbReference type="EMBL" id="MDC8014067.1"/>
    </source>
</evidence>
<dbReference type="PANTHER" id="PTHR21666">
    <property type="entry name" value="PEPTIDASE-RELATED"/>
    <property type="match status" value="1"/>
</dbReference>
<feature type="domain" description="M23ase beta-sheet core" evidence="2">
    <location>
        <begin position="283"/>
        <end position="376"/>
    </location>
</feature>
<comment type="caution">
    <text evidence="3">The sequence shown here is derived from an EMBL/GenBank/DDBJ whole genome shotgun (WGS) entry which is preliminary data.</text>
</comment>
<dbReference type="InterPro" id="IPR016047">
    <property type="entry name" value="M23ase_b-sheet_dom"/>
</dbReference>
<dbReference type="PANTHER" id="PTHR21666:SF270">
    <property type="entry name" value="MUREIN HYDROLASE ACTIVATOR ENVC"/>
    <property type="match status" value="1"/>
</dbReference>
<organism evidence="3 4">
    <name type="scientific">Tahibacter soli</name>
    <dbReference type="NCBI Taxonomy" id="2983605"/>
    <lineage>
        <taxon>Bacteria</taxon>
        <taxon>Pseudomonadati</taxon>
        <taxon>Pseudomonadota</taxon>
        <taxon>Gammaproteobacteria</taxon>
        <taxon>Lysobacterales</taxon>
        <taxon>Rhodanobacteraceae</taxon>
        <taxon>Tahibacter</taxon>
    </lineage>
</organism>
<keyword evidence="4" id="KW-1185">Reference proteome</keyword>
<protein>
    <submittedName>
        <fullName evidence="3">Peptidoglycan DD-metalloendopeptidase family protein</fullName>
    </submittedName>
</protein>
<dbReference type="EMBL" id="JAOVZO020000018">
    <property type="protein sequence ID" value="MDC8014067.1"/>
    <property type="molecule type" value="Genomic_DNA"/>
</dbReference>
<dbReference type="FunFam" id="2.70.70.10:FF:000003">
    <property type="entry name" value="Murein hydrolase activator EnvC"/>
    <property type="match status" value="1"/>
</dbReference>
<sequence length="384" mass="41860">MFSLCALTAASLAQDVPADDVARKHEETETQKKLDATRAQIRALAEALKAVEAQRGGAVAELRERETRIAGIVKDVRALDEKLAGQEAALAELNTRRDELERKLSAQRDSLAALLRSAYAIGRHEELKLILQQDETATASRVLAYHRYFQRARIGRIQELIADLADLAKVQQEIETQTAAISATKTQRLAEAQALEGERAERLALVARLDSELKDQGARLAALGKDEKALAELLEKLRDVFADIPKQLDGAEPFADRRGRMTWPLPGKLAVGFGALDDSGRPISGVVVATRSGAEVRAISHGRVAYADWLKGYGLIVILDHGDGYMSLYGYNETLLRDVGDWVDAGDPIATAGASGGRKEPGLYFELRLKGKPLDPKGWLKPGP</sequence>
<feature type="coiled-coil region" evidence="1">
    <location>
        <begin position="157"/>
        <end position="187"/>
    </location>
</feature>
<feature type="coiled-coil region" evidence="1">
    <location>
        <begin position="34"/>
        <end position="117"/>
    </location>
</feature>
<keyword evidence="1" id="KW-0175">Coiled coil</keyword>
<accession>A0A9X4BKA7</accession>
<dbReference type="Pfam" id="PF01551">
    <property type="entry name" value="Peptidase_M23"/>
    <property type="match status" value="1"/>
</dbReference>
<dbReference type="SUPFAM" id="SSF51261">
    <property type="entry name" value="Duplicated hybrid motif"/>
    <property type="match status" value="1"/>
</dbReference>
<name>A0A9X4BKA7_9GAMM</name>
<dbReference type="Gene3D" id="6.10.250.3150">
    <property type="match status" value="1"/>
</dbReference>
<dbReference type="Gene3D" id="2.70.70.10">
    <property type="entry name" value="Glucose Permease (Domain IIA)"/>
    <property type="match status" value="1"/>
</dbReference>
<proteinExistence type="predicted"/>
<dbReference type="CDD" id="cd12797">
    <property type="entry name" value="M23_peptidase"/>
    <property type="match status" value="1"/>
</dbReference>
<dbReference type="RefSeq" id="WP_263541709.1">
    <property type="nucleotide sequence ID" value="NZ_JAOVZO020000018.1"/>
</dbReference>
<evidence type="ECO:0000259" key="2">
    <source>
        <dbReference type="Pfam" id="PF01551"/>
    </source>
</evidence>
<dbReference type="InterPro" id="IPR011055">
    <property type="entry name" value="Dup_hybrid_motif"/>
</dbReference>
<dbReference type="AlphaFoldDB" id="A0A9X4BKA7"/>
<dbReference type="InterPro" id="IPR050570">
    <property type="entry name" value="Cell_wall_metabolism_enzyme"/>
</dbReference>
<evidence type="ECO:0000313" key="4">
    <source>
        <dbReference type="Proteomes" id="UP001139971"/>
    </source>
</evidence>
<evidence type="ECO:0000256" key="1">
    <source>
        <dbReference type="SAM" id="Coils"/>
    </source>
</evidence>
<reference evidence="3" key="1">
    <citation type="submission" date="2023-02" db="EMBL/GenBank/DDBJ databases">
        <title>Tahibacter soli sp. nov. isolated from soil.</title>
        <authorList>
            <person name="Baek J.H."/>
            <person name="Lee J.K."/>
            <person name="Choi D.G."/>
            <person name="Jeon C.O."/>
        </authorList>
    </citation>
    <scope>NUCLEOTIDE SEQUENCE</scope>
    <source>
        <strain evidence="3">BL</strain>
    </source>
</reference>